<protein>
    <submittedName>
        <fullName evidence="4">Uncharacterized protein</fullName>
    </submittedName>
</protein>
<feature type="compositionally biased region" description="Basic and acidic residues" evidence="1">
    <location>
        <begin position="363"/>
        <end position="390"/>
    </location>
</feature>
<evidence type="ECO:0000256" key="1">
    <source>
        <dbReference type="SAM" id="MobiDB-lite"/>
    </source>
</evidence>
<feature type="chain" id="PRO_5034503529" evidence="3">
    <location>
        <begin position="25"/>
        <end position="443"/>
    </location>
</feature>
<comment type="caution">
    <text evidence="4">The sequence shown here is derived from an EMBL/GenBank/DDBJ whole genome shotgun (WGS) entry which is preliminary data.</text>
</comment>
<dbReference type="OrthoDB" id="3234968at2759"/>
<dbReference type="AlphaFoldDB" id="A0A8H5LPB9"/>
<evidence type="ECO:0000313" key="4">
    <source>
        <dbReference type="EMBL" id="KAF5364985.1"/>
    </source>
</evidence>
<keyword evidence="2" id="KW-1133">Transmembrane helix</keyword>
<dbReference type="Proteomes" id="UP000559256">
    <property type="component" value="Unassembled WGS sequence"/>
</dbReference>
<gene>
    <name evidence="4" type="ORF">D9758_008078</name>
</gene>
<evidence type="ECO:0000256" key="2">
    <source>
        <dbReference type="SAM" id="Phobius"/>
    </source>
</evidence>
<name>A0A8H5LPB9_9AGAR</name>
<sequence>MILRAELSLIALCFLVLRLTYVSGQLVNNTLEESDARIKYAPEDSEPGWDKINHTNTRFSGGIIDSVYRDLLRTHAIHETSPGVAIYYYAALWPWNISTILTLDSGPDELVDLRDKSDANSLHAVHQEKATQSFDVRWWREGLENEEHTLVVSMGDSTLAQWVIVDRLAFTSVNSTSTSPNRSKSKIPLIAGLIGGLLGGFFLIAVIGILLLRKRNGLRSFASNGGRQVTITPFLQMQSSSAVAAKGTEAAREETSQNQCSDDLMRPPPSYESCVIIVRKKRCPFQCTRLSTSSSFAVTTSVWSTVLGYLVKYEGDDSGSTTPSQPTLTEQLSHLLRPSKNPDSTKNINRRAKILKNVLGQERERERIDGERKREREREKRMKLISKEGSESDVGTSASVDEKDPDPIDISTHISRLRLNLATSSKALLLHYPTSGSLTKVAF</sequence>
<proteinExistence type="predicted"/>
<keyword evidence="3" id="KW-0732">Signal</keyword>
<dbReference type="EMBL" id="JAACJM010000030">
    <property type="protein sequence ID" value="KAF5364985.1"/>
    <property type="molecule type" value="Genomic_DNA"/>
</dbReference>
<keyword evidence="5" id="KW-1185">Reference proteome</keyword>
<feature type="transmembrane region" description="Helical" evidence="2">
    <location>
        <begin position="189"/>
        <end position="212"/>
    </location>
</feature>
<feature type="region of interest" description="Disordered" evidence="1">
    <location>
        <begin position="363"/>
        <end position="407"/>
    </location>
</feature>
<keyword evidence="2" id="KW-0472">Membrane</keyword>
<evidence type="ECO:0000313" key="5">
    <source>
        <dbReference type="Proteomes" id="UP000559256"/>
    </source>
</evidence>
<evidence type="ECO:0000256" key="3">
    <source>
        <dbReference type="SAM" id="SignalP"/>
    </source>
</evidence>
<accession>A0A8H5LPB9</accession>
<reference evidence="4 5" key="1">
    <citation type="journal article" date="2020" name="ISME J.">
        <title>Uncovering the hidden diversity of litter-decomposition mechanisms in mushroom-forming fungi.</title>
        <authorList>
            <person name="Floudas D."/>
            <person name="Bentzer J."/>
            <person name="Ahren D."/>
            <person name="Johansson T."/>
            <person name="Persson P."/>
            <person name="Tunlid A."/>
        </authorList>
    </citation>
    <scope>NUCLEOTIDE SEQUENCE [LARGE SCALE GENOMIC DNA]</scope>
    <source>
        <strain evidence="4 5">CBS 291.85</strain>
    </source>
</reference>
<organism evidence="4 5">
    <name type="scientific">Tetrapyrgos nigripes</name>
    <dbReference type="NCBI Taxonomy" id="182062"/>
    <lineage>
        <taxon>Eukaryota</taxon>
        <taxon>Fungi</taxon>
        <taxon>Dikarya</taxon>
        <taxon>Basidiomycota</taxon>
        <taxon>Agaricomycotina</taxon>
        <taxon>Agaricomycetes</taxon>
        <taxon>Agaricomycetidae</taxon>
        <taxon>Agaricales</taxon>
        <taxon>Marasmiineae</taxon>
        <taxon>Marasmiaceae</taxon>
        <taxon>Tetrapyrgos</taxon>
    </lineage>
</organism>
<feature type="signal peptide" evidence="3">
    <location>
        <begin position="1"/>
        <end position="24"/>
    </location>
</feature>
<keyword evidence="2" id="KW-0812">Transmembrane</keyword>